<protein>
    <submittedName>
        <fullName evidence="9">Branched-chain amino acid ABC transporter, permease protein</fullName>
    </submittedName>
</protein>
<keyword evidence="4" id="KW-0997">Cell inner membrane</keyword>
<name>E7N172_9FIRM</name>
<dbReference type="Pfam" id="PF02653">
    <property type="entry name" value="BPD_transp_2"/>
    <property type="match status" value="1"/>
</dbReference>
<dbReference type="InterPro" id="IPR001851">
    <property type="entry name" value="ABC_transp_permease"/>
</dbReference>
<keyword evidence="10" id="KW-1185">Reference proteome</keyword>
<dbReference type="PANTHER" id="PTHR32196:SF21">
    <property type="entry name" value="ABC TRANSPORTER PERMEASE PROTEIN YPHD-RELATED"/>
    <property type="match status" value="1"/>
</dbReference>
<dbReference type="RefSeq" id="WP_009349400.1">
    <property type="nucleotide sequence ID" value="NZ_GL638132.1"/>
</dbReference>
<organism evidence="9 10">
    <name type="scientific">Selenomonas artemidis F0399</name>
    <dbReference type="NCBI Taxonomy" id="749551"/>
    <lineage>
        <taxon>Bacteria</taxon>
        <taxon>Bacillati</taxon>
        <taxon>Bacillota</taxon>
        <taxon>Negativicutes</taxon>
        <taxon>Selenomonadales</taxon>
        <taxon>Selenomonadaceae</taxon>
        <taxon>Selenomonas</taxon>
    </lineage>
</organism>
<feature type="transmembrane region" description="Helical" evidence="8">
    <location>
        <begin position="247"/>
        <end position="264"/>
    </location>
</feature>
<keyword evidence="2" id="KW-0813">Transport</keyword>
<feature type="transmembrane region" description="Helical" evidence="8">
    <location>
        <begin position="90"/>
        <end position="111"/>
    </location>
</feature>
<evidence type="ECO:0000256" key="7">
    <source>
        <dbReference type="ARBA" id="ARBA00023136"/>
    </source>
</evidence>
<evidence type="ECO:0000256" key="6">
    <source>
        <dbReference type="ARBA" id="ARBA00022989"/>
    </source>
</evidence>
<sequence>MKKRFFSSTEFYITVVLFLLCIAIEMKSGQFFTGNNAVDLVRAFSVPAMFCIGEMFVIITGGVDVSFPAIASMSMFIVCSRMDGVVENPIAFFAAAMGIGLLVGLVNGFIIARYRFPALIVTLGTSSICFGIMQGVFKSREYPLTAPLYEMGQMKLFSATNAVSGLTSDMPVGILFMLLLVFVGWFILNRTMLGRGIYAIGGDERAAQRAGFSVFKTILFIYAFSGCMAGLIGVLRSTMLLAVHPNNLEGLEMTVIAACVLGGVRMEGGKGTVLGALLGMALLTVVDNSLILLDISTTWQKVFTGAIIIIGTAISAIQMKRNARRLTVQVDKGGE</sequence>
<comment type="subcellular location">
    <subcellularLocation>
        <location evidence="1">Cell membrane</location>
        <topology evidence="1">Multi-pass membrane protein</topology>
    </subcellularLocation>
</comment>
<keyword evidence="6 8" id="KW-1133">Transmembrane helix</keyword>
<dbReference type="HOGENOM" id="CLU_028880_0_1_9"/>
<gene>
    <name evidence="9" type="ORF">HMPREF9555_00723</name>
</gene>
<feature type="transmembrane region" description="Helical" evidence="8">
    <location>
        <begin position="214"/>
        <end position="235"/>
    </location>
</feature>
<feature type="transmembrane region" description="Helical" evidence="8">
    <location>
        <begin position="6"/>
        <end position="24"/>
    </location>
</feature>
<feature type="transmembrane region" description="Helical" evidence="8">
    <location>
        <begin position="44"/>
        <end position="70"/>
    </location>
</feature>
<keyword evidence="7 8" id="KW-0472">Membrane</keyword>
<evidence type="ECO:0000256" key="5">
    <source>
        <dbReference type="ARBA" id="ARBA00022692"/>
    </source>
</evidence>
<dbReference type="Proteomes" id="UP000004633">
    <property type="component" value="Unassembled WGS sequence"/>
</dbReference>
<accession>E7N172</accession>
<feature type="transmembrane region" description="Helical" evidence="8">
    <location>
        <begin position="170"/>
        <end position="188"/>
    </location>
</feature>
<evidence type="ECO:0000313" key="10">
    <source>
        <dbReference type="Proteomes" id="UP000004633"/>
    </source>
</evidence>
<dbReference type="EMBL" id="AECV01000009">
    <property type="protein sequence ID" value="EFW30093.1"/>
    <property type="molecule type" value="Genomic_DNA"/>
</dbReference>
<comment type="caution">
    <text evidence="9">The sequence shown here is derived from an EMBL/GenBank/DDBJ whole genome shotgun (WGS) entry which is preliminary data.</text>
</comment>
<feature type="transmembrane region" description="Helical" evidence="8">
    <location>
        <begin position="299"/>
        <end position="317"/>
    </location>
</feature>
<dbReference type="STRING" id="749551.HMPREF9555_00723"/>
<evidence type="ECO:0000256" key="4">
    <source>
        <dbReference type="ARBA" id="ARBA00022519"/>
    </source>
</evidence>
<evidence type="ECO:0000256" key="1">
    <source>
        <dbReference type="ARBA" id="ARBA00004651"/>
    </source>
</evidence>
<feature type="transmembrane region" description="Helical" evidence="8">
    <location>
        <begin position="271"/>
        <end position="293"/>
    </location>
</feature>
<evidence type="ECO:0000256" key="3">
    <source>
        <dbReference type="ARBA" id="ARBA00022475"/>
    </source>
</evidence>
<dbReference type="PANTHER" id="PTHR32196">
    <property type="entry name" value="ABC TRANSPORTER PERMEASE PROTEIN YPHD-RELATED-RELATED"/>
    <property type="match status" value="1"/>
</dbReference>
<keyword evidence="3" id="KW-1003">Cell membrane</keyword>
<proteinExistence type="predicted"/>
<feature type="transmembrane region" description="Helical" evidence="8">
    <location>
        <begin position="118"/>
        <end position="137"/>
    </location>
</feature>
<dbReference type="CDD" id="cd06579">
    <property type="entry name" value="TM_PBP1_transp_AraH_like"/>
    <property type="match status" value="1"/>
</dbReference>
<dbReference type="AlphaFoldDB" id="E7N172"/>
<reference evidence="9 10" key="1">
    <citation type="submission" date="2010-08" db="EMBL/GenBank/DDBJ databases">
        <authorList>
            <person name="Weinstock G."/>
            <person name="Sodergren E."/>
            <person name="Clifton S."/>
            <person name="Fulton L."/>
            <person name="Fulton B."/>
            <person name="Courtney L."/>
            <person name="Fronick C."/>
            <person name="Harrison M."/>
            <person name="Strong C."/>
            <person name="Farmer C."/>
            <person name="Delahaunty K."/>
            <person name="Markovic C."/>
            <person name="Hall O."/>
            <person name="Minx P."/>
            <person name="Tomlinson C."/>
            <person name="Mitreva M."/>
            <person name="Hou S."/>
            <person name="Chen J."/>
            <person name="Wollam A."/>
            <person name="Pepin K.H."/>
            <person name="Johnson M."/>
            <person name="Bhonagiri V."/>
            <person name="Zhang X."/>
            <person name="Suruliraj S."/>
            <person name="Warren W."/>
            <person name="Chinwalla A."/>
            <person name="Mardis E.R."/>
            <person name="Wilson R.K."/>
        </authorList>
    </citation>
    <scope>NUCLEOTIDE SEQUENCE [LARGE SCALE GENOMIC DNA]</scope>
    <source>
        <strain evidence="9 10">F0399</strain>
    </source>
</reference>
<keyword evidence="5 8" id="KW-0812">Transmembrane</keyword>
<dbReference type="GO" id="GO:0022857">
    <property type="term" value="F:transmembrane transporter activity"/>
    <property type="evidence" value="ECO:0007669"/>
    <property type="project" value="InterPro"/>
</dbReference>
<evidence type="ECO:0000256" key="2">
    <source>
        <dbReference type="ARBA" id="ARBA00022448"/>
    </source>
</evidence>
<evidence type="ECO:0000313" key="9">
    <source>
        <dbReference type="EMBL" id="EFW30093.1"/>
    </source>
</evidence>
<evidence type="ECO:0000256" key="8">
    <source>
        <dbReference type="SAM" id="Phobius"/>
    </source>
</evidence>
<dbReference type="GO" id="GO:0005886">
    <property type="term" value="C:plasma membrane"/>
    <property type="evidence" value="ECO:0007669"/>
    <property type="project" value="UniProtKB-SubCell"/>
</dbReference>